<name>A0A453FIN3_AEGTS</name>
<proteinExistence type="predicted"/>
<dbReference type="AlphaFoldDB" id="A0A453FIN3"/>
<evidence type="ECO:0000313" key="3">
    <source>
        <dbReference type="Proteomes" id="UP000015105"/>
    </source>
</evidence>
<protein>
    <recommendedName>
        <fullName evidence="4">Fungal lipase-like domain-containing protein</fullName>
    </recommendedName>
</protein>
<dbReference type="EnsemblPlants" id="AET3Gv20686900.3">
    <property type="protein sequence ID" value="AET3Gv20686900.3"/>
    <property type="gene ID" value="AET3Gv20686900"/>
</dbReference>
<reference evidence="3" key="1">
    <citation type="journal article" date="2014" name="Science">
        <title>Ancient hybridizations among the ancestral genomes of bread wheat.</title>
        <authorList>
            <consortium name="International Wheat Genome Sequencing Consortium,"/>
            <person name="Marcussen T."/>
            <person name="Sandve S.R."/>
            <person name="Heier L."/>
            <person name="Spannagl M."/>
            <person name="Pfeifer M."/>
            <person name="Jakobsen K.S."/>
            <person name="Wulff B.B."/>
            <person name="Steuernagel B."/>
            <person name="Mayer K.F."/>
            <person name="Olsen O.A."/>
        </authorList>
    </citation>
    <scope>NUCLEOTIDE SEQUENCE [LARGE SCALE GENOMIC DNA]</scope>
    <source>
        <strain evidence="3">cv. AL8/78</strain>
    </source>
</reference>
<sequence>AREFLLRPRRFTSWAKEEEGQQGKHTRSPLAQATPIIKPPSCCSPSKHDRWALPPAEIPDIPLLPRHHQDDALTNPRPYPSTTFSSSPVLTRPTLALVPARRAGRPGGLICAAMAMDLVSPGPAAAAAGEANPEAVKGEEEEDVVMVVGEVGGRCGGDAVVVAPADAEVEGHPYAFHVSGPRNLPPPNWREIIRSSWKDPNYKRMVMACFIQAVYLLEIDRQDQKGEEDGLAPKWWKPFKYKVTQTLVDERDGSIYGAVLEWDRSSALSDLILLRPSGAPRAVLALRGTLLQKPTIKRDLQDDLRFLVWESLKGSVRYVGALEALKAAVERFGSANVCVAGHSLGAGFALQVCKDLAKQGIFVDCHLFNPPSVSLAMSLRSMSEKASHLWQKVKASLPLKEEAALDCAKDEGSIKKRLRAEKKWVPHLYVNNSDYICCHYNAPSSSGPDGGPDEQQQQRKASEIAGDVVAKLFVTSSKGPQKFMEAHGLEQWWSDGMELLAVSDSKLIHRQLKSLYSSTAVPPTKS</sequence>
<reference evidence="2" key="4">
    <citation type="submission" date="2019-03" db="UniProtKB">
        <authorList>
            <consortium name="EnsemblPlants"/>
        </authorList>
    </citation>
    <scope>IDENTIFICATION</scope>
</reference>
<accession>A0A453FIN3</accession>
<keyword evidence="3" id="KW-1185">Reference proteome</keyword>
<dbReference type="InterPro" id="IPR029058">
    <property type="entry name" value="AB_hydrolase_fold"/>
</dbReference>
<reference evidence="3" key="2">
    <citation type="journal article" date="2017" name="Nat. Plants">
        <title>The Aegilops tauschii genome reveals multiple impacts of transposons.</title>
        <authorList>
            <person name="Zhao G."/>
            <person name="Zou C."/>
            <person name="Li K."/>
            <person name="Wang K."/>
            <person name="Li T."/>
            <person name="Gao L."/>
            <person name="Zhang X."/>
            <person name="Wang H."/>
            <person name="Yang Z."/>
            <person name="Liu X."/>
            <person name="Jiang W."/>
            <person name="Mao L."/>
            <person name="Kong X."/>
            <person name="Jiao Y."/>
            <person name="Jia J."/>
        </authorList>
    </citation>
    <scope>NUCLEOTIDE SEQUENCE [LARGE SCALE GENOMIC DNA]</scope>
    <source>
        <strain evidence="3">cv. AL8/78</strain>
    </source>
</reference>
<dbReference type="Proteomes" id="UP000015105">
    <property type="component" value="Chromosome 3D"/>
</dbReference>
<reference evidence="2" key="5">
    <citation type="journal article" date="2021" name="G3 (Bethesda)">
        <title>Aegilops tauschii genome assembly Aet v5.0 features greater sequence contiguity and improved annotation.</title>
        <authorList>
            <person name="Wang L."/>
            <person name="Zhu T."/>
            <person name="Rodriguez J.C."/>
            <person name="Deal K.R."/>
            <person name="Dubcovsky J."/>
            <person name="McGuire P.E."/>
            <person name="Lux T."/>
            <person name="Spannagl M."/>
            <person name="Mayer K.F.X."/>
            <person name="Baldrich P."/>
            <person name="Meyers B.C."/>
            <person name="Huo N."/>
            <person name="Gu Y.Q."/>
            <person name="Zhou H."/>
            <person name="Devos K.M."/>
            <person name="Bennetzen J.L."/>
            <person name="Unver T."/>
            <person name="Budak H."/>
            <person name="Gulick P.J."/>
            <person name="Galiba G."/>
            <person name="Kalapos B."/>
            <person name="Nelson D.R."/>
            <person name="Li P."/>
            <person name="You F.M."/>
            <person name="Luo M.C."/>
            <person name="Dvorak J."/>
        </authorList>
    </citation>
    <scope>NUCLEOTIDE SEQUENCE [LARGE SCALE GENOMIC DNA]</scope>
    <source>
        <strain evidence="2">cv. AL8/78</strain>
    </source>
</reference>
<feature type="region of interest" description="Disordered" evidence="1">
    <location>
        <begin position="1"/>
        <end position="88"/>
    </location>
</feature>
<reference evidence="2" key="3">
    <citation type="journal article" date="2017" name="Nature">
        <title>Genome sequence of the progenitor of the wheat D genome Aegilops tauschii.</title>
        <authorList>
            <person name="Luo M.C."/>
            <person name="Gu Y.Q."/>
            <person name="Puiu D."/>
            <person name="Wang H."/>
            <person name="Twardziok S.O."/>
            <person name="Deal K.R."/>
            <person name="Huo N."/>
            <person name="Zhu T."/>
            <person name="Wang L."/>
            <person name="Wang Y."/>
            <person name="McGuire P.E."/>
            <person name="Liu S."/>
            <person name="Long H."/>
            <person name="Ramasamy R.K."/>
            <person name="Rodriguez J.C."/>
            <person name="Van S.L."/>
            <person name="Yuan L."/>
            <person name="Wang Z."/>
            <person name="Xia Z."/>
            <person name="Xiao L."/>
            <person name="Anderson O.D."/>
            <person name="Ouyang S."/>
            <person name="Liang Y."/>
            <person name="Zimin A.V."/>
            <person name="Pertea G."/>
            <person name="Qi P."/>
            <person name="Bennetzen J.L."/>
            <person name="Dai X."/>
            <person name="Dawson M.W."/>
            <person name="Muller H.G."/>
            <person name="Kugler K."/>
            <person name="Rivarola-Duarte L."/>
            <person name="Spannagl M."/>
            <person name="Mayer K.F.X."/>
            <person name="Lu F.H."/>
            <person name="Bevan M.W."/>
            <person name="Leroy P."/>
            <person name="Li P."/>
            <person name="You F.M."/>
            <person name="Sun Q."/>
            <person name="Liu Z."/>
            <person name="Lyons E."/>
            <person name="Wicker T."/>
            <person name="Salzberg S.L."/>
            <person name="Devos K.M."/>
            <person name="Dvorak J."/>
        </authorList>
    </citation>
    <scope>NUCLEOTIDE SEQUENCE [LARGE SCALE GENOMIC DNA]</scope>
    <source>
        <strain evidence="2">cv. AL8/78</strain>
    </source>
</reference>
<feature type="compositionally biased region" description="Low complexity" evidence="1">
    <location>
        <begin position="35"/>
        <end position="45"/>
    </location>
</feature>
<organism evidence="2 3">
    <name type="scientific">Aegilops tauschii subsp. strangulata</name>
    <name type="common">Goatgrass</name>
    <dbReference type="NCBI Taxonomy" id="200361"/>
    <lineage>
        <taxon>Eukaryota</taxon>
        <taxon>Viridiplantae</taxon>
        <taxon>Streptophyta</taxon>
        <taxon>Embryophyta</taxon>
        <taxon>Tracheophyta</taxon>
        <taxon>Spermatophyta</taxon>
        <taxon>Magnoliopsida</taxon>
        <taxon>Liliopsida</taxon>
        <taxon>Poales</taxon>
        <taxon>Poaceae</taxon>
        <taxon>BOP clade</taxon>
        <taxon>Pooideae</taxon>
        <taxon>Triticodae</taxon>
        <taxon>Triticeae</taxon>
        <taxon>Triticinae</taxon>
        <taxon>Aegilops</taxon>
    </lineage>
</organism>
<evidence type="ECO:0008006" key="4">
    <source>
        <dbReference type="Google" id="ProtNLM"/>
    </source>
</evidence>
<dbReference type="Gene3D" id="3.40.50.1820">
    <property type="entry name" value="alpha/beta hydrolase"/>
    <property type="match status" value="1"/>
</dbReference>
<dbReference type="Gramene" id="AET3Gv20686900.3">
    <property type="protein sequence ID" value="AET3Gv20686900.3"/>
    <property type="gene ID" value="AET3Gv20686900"/>
</dbReference>
<dbReference type="STRING" id="200361.A0A453FIN3"/>
<evidence type="ECO:0000256" key="1">
    <source>
        <dbReference type="SAM" id="MobiDB-lite"/>
    </source>
</evidence>
<dbReference type="SUPFAM" id="SSF53474">
    <property type="entry name" value="alpha/beta-Hydrolases"/>
    <property type="match status" value="1"/>
</dbReference>
<dbReference type="PANTHER" id="PTHR31479:SF40">
    <property type="entry name" value="OS01G0751600 PROTEIN"/>
    <property type="match status" value="1"/>
</dbReference>
<evidence type="ECO:0000313" key="2">
    <source>
        <dbReference type="EnsemblPlants" id="AET3Gv20686900.3"/>
    </source>
</evidence>
<dbReference type="PANTHER" id="PTHR31479">
    <property type="entry name" value="ALPHA/BETA-HYDROLASES SUPERFAMILY PROTEIN"/>
    <property type="match status" value="1"/>
</dbReference>